<proteinExistence type="predicted"/>
<evidence type="ECO:0000313" key="1">
    <source>
        <dbReference type="EMBL" id="GIY99718.1"/>
    </source>
</evidence>
<evidence type="ECO:0008006" key="3">
    <source>
        <dbReference type="Google" id="ProtNLM"/>
    </source>
</evidence>
<dbReference type="AlphaFoldDB" id="A0AAV4XYU7"/>
<organism evidence="1 2">
    <name type="scientific">Caerostris extrusa</name>
    <name type="common">Bark spider</name>
    <name type="synonym">Caerostris bankana</name>
    <dbReference type="NCBI Taxonomy" id="172846"/>
    <lineage>
        <taxon>Eukaryota</taxon>
        <taxon>Metazoa</taxon>
        <taxon>Ecdysozoa</taxon>
        <taxon>Arthropoda</taxon>
        <taxon>Chelicerata</taxon>
        <taxon>Arachnida</taxon>
        <taxon>Araneae</taxon>
        <taxon>Araneomorphae</taxon>
        <taxon>Entelegynae</taxon>
        <taxon>Araneoidea</taxon>
        <taxon>Araneidae</taxon>
        <taxon>Caerostris</taxon>
    </lineage>
</organism>
<protein>
    <recommendedName>
        <fullName evidence="3">Transmembrane protein</fullName>
    </recommendedName>
</protein>
<dbReference type="Proteomes" id="UP001054945">
    <property type="component" value="Unassembled WGS sequence"/>
</dbReference>
<name>A0AAV4XYU7_CAEEX</name>
<evidence type="ECO:0000313" key="2">
    <source>
        <dbReference type="Proteomes" id="UP001054945"/>
    </source>
</evidence>
<accession>A0AAV4XYU7</accession>
<gene>
    <name evidence="1" type="ORF">CEXT_2361</name>
</gene>
<comment type="caution">
    <text evidence="1">The sequence shown here is derived from an EMBL/GenBank/DDBJ whole genome shotgun (WGS) entry which is preliminary data.</text>
</comment>
<dbReference type="EMBL" id="BPLR01018452">
    <property type="protein sequence ID" value="GIY99718.1"/>
    <property type="molecule type" value="Genomic_DNA"/>
</dbReference>
<sequence length="189" mass="21937">MTKVIYTRKENRFPLIKSGKDITKPTVLLRLLVFFLKLLFEIGYLCEVELQANFKSRTCGFAPPITSSHVLVQSDSSPTYGLQEEKLFHKNKENENATQPSTIFMVMQKKEVHESLIIITVLSFDDLMNDEVHVALEMTELYFASRNSNRWRKTILFSLLNTIAIIPRIMIFTNEAHNKHQTRRSDLSI</sequence>
<reference evidence="1 2" key="1">
    <citation type="submission" date="2021-06" db="EMBL/GenBank/DDBJ databases">
        <title>Caerostris extrusa draft genome.</title>
        <authorList>
            <person name="Kono N."/>
            <person name="Arakawa K."/>
        </authorList>
    </citation>
    <scope>NUCLEOTIDE SEQUENCE [LARGE SCALE GENOMIC DNA]</scope>
</reference>
<keyword evidence="2" id="KW-1185">Reference proteome</keyword>